<protein>
    <submittedName>
        <fullName evidence="11">Mechanosensitive ion channel protein MscS</fullName>
    </submittedName>
</protein>
<dbReference type="InterPro" id="IPR011066">
    <property type="entry name" value="MscS_channel_C_sf"/>
</dbReference>
<dbReference type="InterPro" id="IPR006685">
    <property type="entry name" value="MscS_channel_2nd"/>
</dbReference>
<dbReference type="OrthoDB" id="9809206at2"/>
<dbReference type="Pfam" id="PF21088">
    <property type="entry name" value="MS_channel_1st"/>
    <property type="match status" value="1"/>
</dbReference>
<dbReference type="RefSeq" id="WP_068452797.1">
    <property type="nucleotide sequence ID" value="NZ_CP150660.1"/>
</dbReference>
<evidence type="ECO:0000256" key="7">
    <source>
        <dbReference type="SAM" id="Phobius"/>
    </source>
</evidence>
<dbReference type="PANTHER" id="PTHR30347:SF1">
    <property type="entry name" value="MECHANOSENSITIVE CHANNEL MSCK"/>
    <property type="match status" value="1"/>
</dbReference>
<dbReference type="Gene3D" id="2.30.30.60">
    <property type="match status" value="1"/>
</dbReference>
<keyword evidence="12" id="KW-1185">Reference proteome</keyword>
<keyword evidence="5 7" id="KW-1133">Transmembrane helix</keyword>
<feature type="domain" description="Mechanosensitive ion channel transmembrane helices 2/3" evidence="10">
    <location>
        <begin position="65"/>
        <end position="106"/>
    </location>
</feature>
<dbReference type="InterPro" id="IPR011014">
    <property type="entry name" value="MscS_channel_TM-2"/>
</dbReference>
<evidence type="ECO:0000259" key="10">
    <source>
        <dbReference type="Pfam" id="PF21088"/>
    </source>
</evidence>
<dbReference type="EMBL" id="LVWE01000085">
    <property type="protein sequence ID" value="OAD40847.1"/>
    <property type="molecule type" value="Genomic_DNA"/>
</dbReference>
<comment type="similarity">
    <text evidence="2">Belongs to the MscS (TC 1.A.23) family.</text>
</comment>
<organism evidence="11 12">
    <name type="scientific">Polaribacter atrinae</name>
    <dbReference type="NCBI Taxonomy" id="1333662"/>
    <lineage>
        <taxon>Bacteria</taxon>
        <taxon>Pseudomonadati</taxon>
        <taxon>Bacteroidota</taxon>
        <taxon>Flavobacteriia</taxon>
        <taxon>Flavobacteriales</taxon>
        <taxon>Flavobacteriaceae</taxon>
    </lineage>
</organism>
<comment type="subcellular location">
    <subcellularLocation>
        <location evidence="1">Cell membrane</location>
        <topology evidence="1">Multi-pass membrane protein</topology>
    </subcellularLocation>
</comment>
<keyword evidence="3" id="KW-1003">Cell membrane</keyword>
<dbReference type="GO" id="GO:0008381">
    <property type="term" value="F:mechanosensitive monoatomic ion channel activity"/>
    <property type="evidence" value="ECO:0007669"/>
    <property type="project" value="UniProtKB-ARBA"/>
</dbReference>
<dbReference type="Pfam" id="PF21082">
    <property type="entry name" value="MS_channel_3rd"/>
    <property type="match status" value="1"/>
</dbReference>
<dbReference type="Pfam" id="PF00924">
    <property type="entry name" value="MS_channel_2nd"/>
    <property type="match status" value="1"/>
</dbReference>
<dbReference type="SUPFAM" id="SSF82689">
    <property type="entry name" value="Mechanosensitive channel protein MscS (YggB), C-terminal domain"/>
    <property type="match status" value="1"/>
</dbReference>
<dbReference type="InterPro" id="IPR023408">
    <property type="entry name" value="MscS_beta-dom_sf"/>
</dbReference>
<evidence type="ECO:0000259" key="8">
    <source>
        <dbReference type="Pfam" id="PF00924"/>
    </source>
</evidence>
<gene>
    <name evidence="11" type="ORF">LPB303_16515</name>
</gene>
<dbReference type="Gene3D" id="1.10.287.1260">
    <property type="match status" value="1"/>
</dbReference>
<feature type="transmembrane region" description="Helical" evidence="7">
    <location>
        <begin position="20"/>
        <end position="39"/>
    </location>
</feature>
<dbReference type="Gene3D" id="3.30.70.100">
    <property type="match status" value="1"/>
</dbReference>
<dbReference type="Proteomes" id="UP000076923">
    <property type="component" value="Unassembled WGS sequence"/>
</dbReference>
<reference evidence="11 12" key="1">
    <citation type="submission" date="2016-02" db="EMBL/GenBank/DDBJ databases">
        <title>Draft genome sequence of Polaribacter atrinae KACC17473.</title>
        <authorList>
            <person name="Shin S.-K."/>
            <person name="Yi H."/>
        </authorList>
    </citation>
    <scope>NUCLEOTIDE SEQUENCE [LARGE SCALE GENOMIC DNA]</scope>
    <source>
        <strain evidence="11 12">KACC 17473</strain>
    </source>
</reference>
<keyword evidence="6 7" id="KW-0472">Membrane</keyword>
<evidence type="ECO:0000256" key="3">
    <source>
        <dbReference type="ARBA" id="ARBA00022475"/>
    </source>
</evidence>
<dbReference type="SUPFAM" id="SSF82861">
    <property type="entry name" value="Mechanosensitive channel protein MscS (YggB), transmembrane region"/>
    <property type="match status" value="1"/>
</dbReference>
<comment type="caution">
    <text evidence="11">The sequence shown here is derived from an EMBL/GenBank/DDBJ whole genome shotgun (WGS) entry which is preliminary data.</text>
</comment>
<name>A0A176SZG6_9FLAO</name>
<proteinExistence type="inferred from homology"/>
<accession>A0A176SZG6</accession>
<sequence>MDLLKTILEFELFSVGTYSLKVSTLFMVLLIFIITKVVLWLLKKSLFRIKGADEFSEGNIYSLFQIIKYVVWIIAFGFILEAFGIKVTILIAGSAALLVGVGLGLQQTFNDVISGIILLSERSIRVSDVLEIDGDIVKIQEIGLRTSKGLNTDDISIIIPNSLITTNKVINWSHQTHLNRFRVNIGVSYESDVEFVIKILEESAKEHPDVDSQKNIEARLVSFGDSSLNFQVLFYSSTIFGSDRMKSDIRRVIRRKFIENDISIPFPQMDIHMKPSK</sequence>
<evidence type="ECO:0000256" key="5">
    <source>
        <dbReference type="ARBA" id="ARBA00022989"/>
    </source>
</evidence>
<evidence type="ECO:0000256" key="1">
    <source>
        <dbReference type="ARBA" id="ARBA00004651"/>
    </source>
</evidence>
<dbReference type="InterPro" id="IPR052702">
    <property type="entry name" value="MscS-like_channel"/>
</dbReference>
<dbReference type="STRING" id="1333662.LPB303_16515"/>
<evidence type="ECO:0000313" key="12">
    <source>
        <dbReference type="Proteomes" id="UP000076923"/>
    </source>
</evidence>
<dbReference type="InterPro" id="IPR049278">
    <property type="entry name" value="MS_channel_C"/>
</dbReference>
<evidence type="ECO:0000313" key="11">
    <source>
        <dbReference type="EMBL" id="OAD40847.1"/>
    </source>
</evidence>
<evidence type="ECO:0000256" key="2">
    <source>
        <dbReference type="ARBA" id="ARBA00008017"/>
    </source>
</evidence>
<keyword evidence="4 7" id="KW-0812">Transmembrane</keyword>
<evidence type="ECO:0000256" key="6">
    <source>
        <dbReference type="ARBA" id="ARBA00023136"/>
    </source>
</evidence>
<dbReference type="InterPro" id="IPR010920">
    <property type="entry name" value="LSM_dom_sf"/>
</dbReference>
<dbReference type="SUPFAM" id="SSF50182">
    <property type="entry name" value="Sm-like ribonucleoproteins"/>
    <property type="match status" value="1"/>
</dbReference>
<feature type="domain" description="Mechanosensitive ion channel MscS" evidence="8">
    <location>
        <begin position="108"/>
        <end position="174"/>
    </location>
</feature>
<dbReference type="AlphaFoldDB" id="A0A176SZG6"/>
<dbReference type="PANTHER" id="PTHR30347">
    <property type="entry name" value="POTASSIUM CHANNEL RELATED"/>
    <property type="match status" value="1"/>
</dbReference>
<dbReference type="GO" id="GO:0005886">
    <property type="term" value="C:plasma membrane"/>
    <property type="evidence" value="ECO:0007669"/>
    <property type="project" value="UniProtKB-SubCell"/>
</dbReference>
<dbReference type="InterPro" id="IPR049142">
    <property type="entry name" value="MS_channel_1st"/>
</dbReference>
<evidence type="ECO:0000256" key="4">
    <source>
        <dbReference type="ARBA" id="ARBA00022692"/>
    </source>
</evidence>
<feature type="domain" description="Mechanosensitive ion channel MscS C-terminal" evidence="9">
    <location>
        <begin position="182"/>
        <end position="264"/>
    </location>
</feature>
<evidence type="ECO:0000259" key="9">
    <source>
        <dbReference type="Pfam" id="PF21082"/>
    </source>
</evidence>